<dbReference type="AlphaFoldDB" id="A0A845QGJ4"/>
<evidence type="ECO:0000313" key="1">
    <source>
        <dbReference type="EMBL" id="NBH60484.1"/>
    </source>
</evidence>
<keyword evidence="2" id="KW-1185">Reference proteome</keyword>
<dbReference type="EMBL" id="QXWK01000002">
    <property type="protein sequence ID" value="NBH60484.1"/>
    <property type="molecule type" value="Genomic_DNA"/>
</dbReference>
<reference evidence="1 2" key="1">
    <citation type="submission" date="2018-08" db="EMBL/GenBank/DDBJ databases">
        <title>Murine metabolic-syndrome-specific gut microbial biobank.</title>
        <authorList>
            <person name="Liu C."/>
        </authorList>
    </citation>
    <scope>NUCLEOTIDE SEQUENCE [LARGE SCALE GENOMIC DNA]</scope>
    <source>
        <strain evidence="1 2">28</strain>
    </source>
</reference>
<proteinExistence type="predicted"/>
<evidence type="ECO:0000313" key="2">
    <source>
        <dbReference type="Proteomes" id="UP000446866"/>
    </source>
</evidence>
<accession>A0A845QGJ4</accession>
<organism evidence="1 2">
    <name type="scientific">Anaerotruncus colihominis</name>
    <dbReference type="NCBI Taxonomy" id="169435"/>
    <lineage>
        <taxon>Bacteria</taxon>
        <taxon>Bacillati</taxon>
        <taxon>Bacillota</taxon>
        <taxon>Clostridia</taxon>
        <taxon>Eubacteriales</taxon>
        <taxon>Oscillospiraceae</taxon>
        <taxon>Anaerotruncus</taxon>
    </lineage>
</organism>
<protein>
    <submittedName>
        <fullName evidence="1">Uncharacterized protein</fullName>
    </submittedName>
</protein>
<dbReference type="Proteomes" id="UP000446866">
    <property type="component" value="Unassembled WGS sequence"/>
</dbReference>
<sequence length="106" mass="11476">MNKSGSNVAFIFRIGGLEKMNDAIRWQEAAPQLIAIEECAGQAQAAVTGISAMEAAEIIKKTAIGSGLSILVFNSARGVEIVVRGREAYEYLLRFLRELSVSECVK</sequence>
<gene>
    <name evidence="1" type="ORF">D0435_02190</name>
</gene>
<comment type="caution">
    <text evidence="1">The sequence shown here is derived from an EMBL/GenBank/DDBJ whole genome shotgun (WGS) entry which is preliminary data.</text>
</comment>
<name>A0A845QGJ4_9FIRM</name>